<gene>
    <name evidence="7" type="primary">g11480</name>
    <name evidence="7" type="ORF">VP750_LOCUS10268</name>
</gene>
<organism evidence="7 8">
    <name type="scientific">Coccomyxa viridis</name>
    <dbReference type="NCBI Taxonomy" id="1274662"/>
    <lineage>
        <taxon>Eukaryota</taxon>
        <taxon>Viridiplantae</taxon>
        <taxon>Chlorophyta</taxon>
        <taxon>core chlorophytes</taxon>
        <taxon>Trebouxiophyceae</taxon>
        <taxon>Trebouxiophyceae incertae sedis</taxon>
        <taxon>Coccomyxaceae</taxon>
        <taxon>Coccomyxa</taxon>
    </lineage>
</organism>
<evidence type="ECO:0000256" key="4">
    <source>
        <dbReference type="ARBA" id="ARBA00022839"/>
    </source>
</evidence>
<dbReference type="PANTHER" id="PTHR23240">
    <property type="entry name" value="DNA CROSS-LINK REPAIR PROTEIN PSO2/SNM1-RELATED"/>
    <property type="match status" value="1"/>
</dbReference>
<protein>
    <submittedName>
        <fullName evidence="7">G11480 protein</fullName>
    </submittedName>
</protein>
<keyword evidence="3" id="KW-0378">Hydrolase</keyword>
<name>A0ABP1GAP5_9CHLO</name>
<dbReference type="EMBL" id="CAXHTA020000018">
    <property type="protein sequence ID" value="CAL5228362.1"/>
    <property type="molecule type" value="Genomic_DNA"/>
</dbReference>
<keyword evidence="1" id="KW-0540">Nuclease</keyword>
<evidence type="ECO:0000259" key="6">
    <source>
        <dbReference type="Pfam" id="PF07522"/>
    </source>
</evidence>
<evidence type="ECO:0000256" key="3">
    <source>
        <dbReference type="ARBA" id="ARBA00022801"/>
    </source>
</evidence>
<reference evidence="7 8" key="1">
    <citation type="submission" date="2024-06" db="EMBL/GenBank/DDBJ databases">
        <authorList>
            <person name="Kraege A."/>
            <person name="Thomma B."/>
        </authorList>
    </citation>
    <scope>NUCLEOTIDE SEQUENCE [LARGE SCALE GENOMIC DNA]</scope>
</reference>
<feature type="region of interest" description="Disordered" evidence="5">
    <location>
        <begin position="198"/>
        <end position="233"/>
    </location>
</feature>
<comment type="caution">
    <text evidence="7">The sequence shown here is derived from an EMBL/GenBank/DDBJ whole genome shotgun (WGS) entry which is preliminary data.</text>
</comment>
<keyword evidence="2" id="KW-0255">Endonuclease</keyword>
<dbReference type="Proteomes" id="UP001497392">
    <property type="component" value="Unassembled WGS sequence"/>
</dbReference>
<accession>A0ABP1GAP5</accession>
<sequence>MALATRDDTSSYGADHPEAGYCFYNGASGASVSTTTANASSSARADSVSPAELEHASRCAFQVPYSLHSNYTELRSFVAALRPRQIIPTVSCGVEADVSVGLDQLCADLAHDSAASEDARGSAAAYPTLLQRKPPPLAAVSVQADCRAQRHLNSAMPQGSMDVASLAQEGDSLLQRSSSGQGQGHSCWQALWSQSSQRLQTGRKESTRAHMGSIQPGQSQCGIQGLVPQKQVG</sequence>
<evidence type="ECO:0000313" key="8">
    <source>
        <dbReference type="Proteomes" id="UP001497392"/>
    </source>
</evidence>
<evidence type="ECO:0000256" key="5">
    <source>
        <dbReference type="SAM" id="MobiDB-lite"/>
    </source>
</evidence>
<evidence type="ECO:0000256" key="2">
    <source>
        <dbReference type="ARBA" id="ARBA00022759"/>
    </source>
</evidence>
<dbReference type="PANTHER" id="PTHR23240:SF8">
    <property type="entry name" value="PROTEIN ARTEMIS"/>
    <property type="match status" value="1"/>
</dbReference>
<keyword evidence="4" id="KW-0269">Exonuclease</keyword>
<keyword evidence="8" id="KW-1185">Reference proteome</keyword>
<dbReference type="Pfam" id="PF07522">
    <property type="entry name" value="DRMBL"/>
    <property type="match status" value="1"/>
</dbReference>
<feature type="domain" description="DNA repair metallo-beta-lactamase" evidence="6">
    <location>
        <begin position="51"/>
        <end position="93"/>
    </location>
</feature>
<dbReference type="InterPro" id="IPR011084">
    <property type="entry name" value="DRMBL"/>
</dbReference>
<proteinExistence type="predicted"/>
<evidence type="ECO:0000313" key="7">
    <source>
        <dbReference type="EMBL" id="CAL5228362.1"/>
    </source>
</evidence>
<evidence type="ECO:0000256" key="1">
    <source>
        <dbReference type="ARBA" id="ARBA00022722"/>
    </source>
</evidence>